<name>A0AAF1ATU5_DAUCS</name>
<dbReference type="SUPFAM" id="SSF55729">
    <property type="entry name" value="Acyl-CoA N-acyltransferases (Nat)"/>
    <property type="match status" value="1"/>
</dbReference>
<sequence length="73" mass="8517">MLPFSKEMHLEDSYNLACVLTLPPYQRKDYGKFLIAERPLKSIRYSFSTSSSFTFVRFCSSLSISKVLSFCRF</sequence>
<dbReference type="EMBL" id="CP093345">
    <property type="protein sequence ID" value="WOG92206.1"/>
    <property type="molecule type" value="Genomic_DNA"/>
</dbReference>
<dbReference type="Gene3D" id="3.40.630.30">
    <property type="match status" value="1"/>
</dbReference>
<evidence type="ECO:0000313" key="3">
    <source>
        <dbReference type="Proteomes" id="UP000077755"/>
    </source>
</evidence>
<dbReference type="GO" id="GO:0006355">
    <property type="term" value="P:regulation of DNA-templated transcription"/>
    <property type="evidence" value="ECO:0007669"/>
    <property type="project" value="InterPro"/>
</dbReference>
<dbReference type="InterPro" id="IPR016181">
    <property type="entry name" value="Acyl_CoA_acyltransferase"/>
</dbReference>
<dbReference type="AlphaFoldDB" id="A0AAF1ATU5"/>
<evidence type="ECO:0000313" key="2">
    <source>
        <dbReference type="EMBL" id="WOG92206.1"/>
    </source>
</evidence>
<dbReference type="Pfam" id="PF01853">
    <property type="entry name" value="MOZ_SAS"/>
    <property type="match status" value="1"/>
</dbReference>
<evidence type="ECO:0000259" key="1">
    <source>
        <dbReference type="Pfam" id="PF01853"/>
    </source>
</evidence>
<accession>A0AAF1ATU5</accession>
<dbReference type="GO" id="GO:0004402">
    <property type="term" value="F:histone acetyltransferase activity"/>
    <property type="evidence" value="ECO:0007669"/>
    <property type="project" value="InterPro"/>
</dbReference>
<organism evidence="2 3">
    <name type="scientific">Daucus carota subsp. sativus</name>
    <name type="common">Carrot</name>
    <dbReference type="NCBI Taxonomy" id="79200"/>
    <lineage>
        <taxon>Eukaryota</taxon>
        <taxon>Viridiplantae</taxon>
        <taxon>Streptophyta</taxon>
        <taxon>Embryophyta</taxon>
        <taxon>Tracheophyta</taxon>
        <taxon>Spermatophyta</taxon>
        <taxon>Magnoliopsida</taxon>
        <taxon>eudicotyledons</taxon>
        <taxon>Gunneridae</taxon>
        <taxon>Pentapetalae</taxon>
        <taxon>asterids</taxon>
        <taxon>campanulids</taxon>
        <taxon>Apiales</taxon>
        <taxon>Apiaceae</taxon>
        <taxon>Apioideae</taxon>
        <taxon>Scandiceae</taxon>
        <taxon>Daucinae</taxon>
        <taxon>Daucus</taxon>
        <taxon>Daucus sect. Daucus</taxon>
    </lineage>
</organism>
<feature type="domain" description="MYST-type HAT" evidence="1">
    <location>
        <begin position="4"/>
        <end position="36"/>
    </location>
</feature>
<gene>
    <name evidence="2" type="ORF">DCAR_0311467</name>
</gene>
<reference evidence="2" key="1">
    <citation type="journal article" date="2016" name="Nat. Genet.">
        <title>A high-quality carrot genome assembly provides new insights into carotenoid accumulation and asterid genome evolution.</title>
        <authorList>
            <person name="Iorizzo M."/>
            <person name="Ellison S."/>
            <person name="Senalik D."/>
            <person name="Zeng P."/>
            <person name="Satapoomin P."/>
            <person name="Huang J."/>
            <person name="Bowman M."/>
            <person name="Iovene M."/>
            <person name="Sanseverino W."/>
            <person name="Cavagnaro P."/>
            <person name="Yildiz M."/>
            <person name="Macko-Podgorni A."/>
            <person name="Moranska E."/>
            <person name="Grzebelus E."/>
            <person name="Grzebelus D."/>
            <person name="Ashrafi H."/>
            <person name="Zheng Z."/>
            <person name="Cheng S."/>
            <person name="Spooner D."/>
            <person name="Van Deynze A."/>
            <person name="Simon P."/>
        </authorList>
    </citation>
    <scope>NUCLEOTIDE SEQUENCE</scope>
    <source>
        <tissue evidence="2">Leaf</tissue>
    </source>
</reference>
<keyword evidence="3" id="KW-1185">Reference proteome</keyword>
<proteinExistence type="predicted"/>
<dbReference type="Proteomes" id="UP000077755">
    <property type="component" value="Chromosome 3"/>
</dbReference>
<protein>
    <recommendedName>
        <fullName evidence="1">MYST-type HAT domain-containing protein</fullName>
    </recommendedName>
</protein>
<reference evidence="2" key="2">
    <citation type="submission" date="2022-03" db="EMBL/GenBank/DDBJ databases">
        <title>Draft title - Genomic analysis of global carrot germplasm unveils the trajectory of domestication and the origin of high carotenoid orange carrot.</title>
        <authorList>
            <person name="Iorizzo M."/>
            <person name="Ellison S."/>
            <person name="Senalik D."/>
            <person name="Macko-Podgorni A."/>
            <person name="Grzebelus D."/>
            <person name="Bostan H."/>
            <person name="Rolling W."/>
            <person name="Curaba J."/>
            <person name="Simon P."/>
        </authorList>
    </citation>
    <scope>NUCLEOTIDE SEQUENCE</scope>
    <source>
        <tissue evidence="2">Leaf</tissue>
    </source>
</reference>
<dbReference type="InterPro" id="IPR002717">
    <property type="entry name" value="HAT_MYST-type"/>
</dbReference>